<proteinExistence type="predicted"/>
<accession>A0A1I4J9X0</accession>
<evidence type="ECO:0000313" key="3">
    <source>
        <dbReference type="Proteomes" id="UP000199668"/>
    </source>
</evidence>
<organism evidence="2 3">
    <name type="scientific">Salibacterium qingdaonense</name>
    <dbReference type="NCBI Taxonomy" id="266892"/>
    <lineage>
        <taxon>Bacteria</taxon>
        <taxon>Bacillati</taxon>
        <taxon>Bacillota</taxon>
        <taxon>Bacilli</taxon>
        <taxon>Bacillales</taxon>
        <taxon>Bacillaceae</taxon>
    </lineage>
</organism>
<sequence>MKRKWLESWEKHLQQWMSFQLQRSQAQAKPAKTIPQETEMLRRFKRTLERRGAELLKIKIKCHPYRLQRFEKQEHIYYKLHLIRILKINEQYHMEEQWIPRMMKTHDGHVIIDQEQPQPVQRQSRTGQPIYPEQRFFSYDRRKAVQYAETWWDDYNPDYQAFSDNCTNFISQCLRAGDAPMRGQPDRGSGWWYTGGNWSYSWSVAHSFRWYLSSSDSGLTAAETEKPENLGLGDVICYDFNGDDNWQHSTIVTGFDGNGEPLVNAQTSNSRARYWTYEDSTAWTPAIRYKFFQIGQG</sequence>
<dbReference type="Pfam" id="PF12671">
    <property type="entry name" value="Amidase_6"/>
    <property type="match status" value="1"/>
</dbReference>
<dbReference type="InterPro" id="IPR024301">
    <property type="entry name" value="Amidase_6"/>
</dbReference>
<dbReference type="AlphaFoldDB" id="A0A1I4J9X0"/>
<evidence type="ECO:0000313" key="2">
    <source>
        <dbReference type="EMBL" id="SFL62983.1"/>
    </source>
</evidence>
<feature type="domain" description="Putative amidase" evidence="1">
    <location>
        <begin position="138"/>
        <end position="288"/>
    </location>
</feature>
<dbReference type="Proteomes" id="UP000199668">
    <property type="component" value="Unassembled WGS sequence"/>
</dbReference>
<gene>
    <name evidence="2" type="ORF">SAMN04488054_10323</name>
</gene>
<name>A0A1I4J9X0_9BACI</name>
<dbReference type="PANTHER" id="PTHR40032:SF1">
    <property type="entry name" value="EXPORTED PROTEIN"/>
    <property type="match status" value="1"/>
</dbReference>
<dbReference type="PANTHER" id="PTHR40032">
    <property type="entry name" value="EXPORTED PROTEIN-RELATED"/>
    <property type="match status" value="1"/>
</dbReference>
<reference evidence="2 3" key="1">
    <citation type="submission" date="2016-10" db="EMBL/GenBank/DDBJ databases">
        <authorList>
            <person name="de Groot N.N."/>
        </authorList>
    </citation>
    <scope>NUCLEOTIDE SEQUENCE [LARGE SCALE GENOMIC DNA]</scope>
    <source>
        <strain evidence="2 3">CGMCC 1.6134</strain>
    </source>
</reference>
<keyword evidence="3" id="KW-1185">Reference proteome</keyword>
<dbReference type="EMBL" id="FOTY01000003">
    <property type="protein sequence ID" value="SFL62983.1"/>
    <property type="molecule type" value="Genomic_DNA"/>
</dbReference>
<protein>
    <submittedName>
        <fullName evidence="2">Putative amidase domain-containing protein</fullName>
    </submittedName>
</protein>
<evidence type="ECO:0000259" key="1">
    <source>
        <dbReference type="Pfam" id="PF12671"/>
    </source>
</evidence>
<dbReference type="STRING" id="266892.SAMN04488054_10323"/>
<dbReference type="RefSeq" id="WP_245736816.1">
    <property type="nucleotide sequence ID" value="NZ_FOTY01000003.1"/>
</dbReference>